<keyword evidence="4 5" id="KW-0408">Iron</keyword>
<evidence type="ECO:0000256" key="2">
    <source>
        <dbReference type="ARBA" id="ARBA00022723"/>
    </source>
</evidence>
<comment type="cofactor">
    <cofactor evidence="5">
        <name>heme</name>
        <dbReference type="ChEBI" id="CHEBI:30413"/>
    </cofactor>
</comment>
<dbReference type="InterPro" id="IPR001128">
    <property type="entry name" value="Cyt_P450"/>
</dbReference>
<dbReference type="CDD" id="cd11064">
    <property type="entry name" value="CYP86A"/>
    <property type="match status" value="1"/>
</dbReference>
<keyword evidence="3" id="KW-0560">Oxidoreductase</keyword>
<keyword evidence="2 5" id="KW-0479">Metal-binding</keyword>
<dbReference type="PANTHER" id="PTHR24296">
    <property type="entry name" value="CYTOCHROME P450"/>
    <property type="match status" value="1"/>
</dbReference>
<evidence type="ECO:0000256" key="6">
    <source>
        <dbReference type="SAM" id="Phobius"/>
    </source>
</evidence>
<accession>A0AAV8C725</accession>
<proteinExistence type="inferred from homology"/>
<dbReference type="SUPFAM" id="SSF48264">
    <property type="entry name" value="Cytochrome P450"/>
    <property type="match status" value="1"/>
</dbReference>
<evidence type="ECO:0000256" key="4">
    <source>
        <dbReference type="ARBA" id="ARBA00023004"/>
    </source>
</evidence>
<dbReference type="AlphaFoldDB" id="A0AAV8C725"/>
<dbReference type="GO" id="GO:0005506">
    <property type="term" value="F:iron ion binding"/>
    <property type="evidence" value="ECO:0007669"/>
    <property type="project" value="InterPro"/>
</dbReference>
<dbReference type="GO" id="GO:0016705">
    <property type="term" value="F:oxidoreductase activity, acting on paired donors, with incorporation or reduction of molecular oxygen"/>
    <property type="evidence" value="ECO:0007669"/>
    <property type="project" value="InterPro"/>
</dbReference>
<comment type="caution">
    <text evidence="7">The sequence shown here is derived from an EMBL/GenBank/DDBJ whole genome shotgun (WGS) entry which is preliminary data.</text>
</comment>
<dbReference type="GO" id="GO:0004497">
    <property type="term" value="F:monooxygenase activity"/>
    <property type="evidence" value="ECO:0007669"/>
    <property type="project" value="InterPro"/>
</dbReference>
<evidence type="ECO:0000256" key="5">
    <source>
        <dbReference type="PIRSR" id="PIRSR602401-1"/>
    </source>
</evidence>
<dbReference type="Proteomes" id="UP001140206">
    <property type="component" value="Chromosome 5"/>
</dbReference>
<dbReference type="Pfam" id="PF00067">
    <property type="entry name" value="p450"/>
    <property type="match status" value="1"/>
</dbReference>
<organism evidence="7 8">
    <name type="scientific">Rhynchospora pubera</name>
    <dbReference type="NCBI Taxonomy" id="906938"/>
    <lineage>
        <taxon>Eukaryota</taxon>
        <taxon>Viridiplantae</taxon>
        <taxon>Streptophyta</taxon>
        <taxon>Embryophyta</taxon>
        <taxon>Tracheophyta</taxon>
        <taxon>Spermatophyta</taxon>
        <taxon>Magnoliopsida</taxon>
        <taxon>Liliopsida</taxon>
        <taxon>Poales</taxon>
        <taxon>Cyperaceae</taxon>
        <taxon>Cyperoideae</taxon>
        <taxon>Rhynchosporeae</taxon>
        <taxon>Rhynchospora</taxon>
    </lineage>
</organism>
<dbReference type="Gene3D" id="1.10.630.10">
    <property type="entry name" value="Cytochrome P450"/>
    <property type="match status" value="1"/>
</dbReference>
<keyword evidence="6" id="KW-0812">Transmembrane</keyword>
<sequence>MFILYGSPISSSYSAHKTSYPLNPFVISPSPNQNKRHMPTSAANQMGMEIAQVQNSLSHLFFTFSISFLFFSLIVLFLRSRPWCNCHICKTYLSFSWRSEFSNFSDWYTHLLKKSATGTVHIHVLGTTITANPANVQHMLKTRFENYPKGKQFSSILGDFLGHGIFNSDGDMWRFQRKMASLELGSVSVRSYAFKIVSTEINDRLIPFLRSISGRSNSGTVDIQDLFRRFALDTICKISFGLDPGCLDLDLPMSDFANAFDTASRLSALRATTTAPIVWKLKRFLNVGSEKELKHAIKIIDGLAQAVIRERRKIGLSTGHDLLSRFMGAVQEQVDDKFLRDIVVSFLLAGRDTVASGLTTFFLLLSQNPAVAAAIREEIETNKKDGVLCPGQLNNMHYVHAALYENLRLYPPVQFDSKFSAKDDVLPDGTFIRKGTRVMYHPYAMGRMESIWGEDCMEFKPERWLRDGVFTPESLFKYTVFQAGPRVCIGKELSIMEMKTVIVAIMLRFNIDVLMSKEKPQFALGLTASIKGGVQARILHQS</sequence>
<evidence type="ECO:0000256" key="1">
    <source>
        <dbReference type="ARBA" id="ARBA00010617"/>
    </source>
</evidence>
<feature type="transmembrane region" description="Helical" evidence="6">
    <location>
        <begin position="57"/>
        <end position="78"/>
    </location>
</feature>
<dbReference type="InterPro" id="IPR002401">
    <property type="entry name" value="Cyt_P450_E_grp-I"/>
</dbReference>
<evidence type="ECO:0008006" key="9">
    <source>
        <dbReference type="Google" id="ProtNLM"/>
    </source>
</evidence>
<keyword evidence="6" id="KW-0472">Membrane</keyword>
<name>A0AAV8C725_9POAL</name>
<dbReference type="EMBL" id="JAMFTS010000005">
    <property type="protein sequence ID" value="KAJ4751400.1"/>
    <property type="molecule type" value="Genomic_DNA"/>
</dbReference>
<reference evidence="7" key="1">
    <citation type="submission" date="2022-08" db="EMBL/GenBank/DDBJ databases">
        <authorList>
            <person name="Marques A."/>
        </authorList>
    </citation>
    <scope>NUCLEOTIDE SEQUENCE</scope>
    <source>
        <strain evidence="7">RhyPub2mFocal</strain>
        <tissue evidence="7">Leaves</tissue>
    </source>
</reference>
<evidence type="ECO:0000313" key="7">
    <source>
        <dbReference type="EMBL" id="KAJ4751400.1"/>
    </source>
</evidence>
<comment type="similarity">
    <text evidence="1">Belongs to the cytochrome P450 family.</text>
</comment>
<protein>
    <recommendedName>
        <fullName evidence="9">Cytochrome P450</fullName>
    </recommendedName>
</protein>
<evidence type="ECO:0000313" key="8">
    <source>
        <dbReference type="Proteomes" id="UP001140206"/>
    </source>
</evidence>
<dbReference type="PRINTS" id="PR00463">
    <property type="entry name" value="EP450I"/>
</dbReference>
<keyword evidence="8" id="KW-1185">Reference proteome</keyword>
<dbReference type="PRINTS" id="PR00385">
    <property type="entry name" value="P450"/>
</dbReference>
<gene>
    <name evidence="7" type="ORF">LUZ62_085805</name>
</gene>
<evidence type="ECO:0000256" key="3">
    <source>
        <dbReference type="ARBA" id="ARBA00023002"/>
    </source>
</evidence>
<keyword evidence="5" id="KW-0349">Heme</keyword>
<dbReference type="GO" id="GO:0020037">
    <property type="term" value="F:heme binding"/>
    <property type="evidence" value="ECO:0007669"/>
    <property type="project" value="InterPro"/>
</dbReference>
<feature type="binding site" description="axial binding residue" evidence="5">
    <location>
        <position position="488"/>
    </location>
    <ligand>
        <name>heme</name>
        <dbReference type="ChEBI" id="CHEBI:30413"/>
    </ligand>
    <ligandPart>
        <name>Fe</name>
        <dbReference type="ChEBI" id="CHEBI:18248"/>
    </ligandPart>
</feature>
<keyword evidence="6" id="KW-1133">Transmembrane helix</keyword>
<dbReference type="InterPro" id="IPR036396">
    <property type="entry name" value="Cyt_P450_sf"/>
</dbReference>